<reference evidence="1 2" key="1">
    <citation type="submission" date="2023-11" db="EMBL/GenBank/DDBJ databases">
        <title>Halocaridina rubra genome assembly.</title>
        <authorList>
            <person name="Smith C."/>
        </authorList>
    </citation>
    <scope>NUCLEOTIDE SEQUENCE [LARGE SCALE GENOMIC DNA]</scope>
    <source>
        <strain evidence="1">EP-1</strain>
        <tissue evidence="1">Whole</tissue>
    </source>
</reference>
<gene>
    <name evidence="1" type="ORF">SK128_004374</name>
</gene>
<evidence type="ECO:0000313" key="2">
    <source>
        <dbReference type="Proteomes" id="UP001381693"/>
    </source>
</evidence>
<name>A0AAN8WIQ2_HALRR</name>
<protein>
    <submittedName>
        <fullName evidence="1">Uncharacterized protein</fullName>
    </submittedName>
</protein>
<dbReference type="Proteomes" id="UP001381693">
    <property type="component" value="Unassembled WGS sequence"/>
</dbReference>
<organism evidence="1 2">
    <name type="scientific">Halocaridina rubra</name>
    <name type="common">Hawaiian red shrimp</name>
    <dbReference type="NCBI Taxonomy" id="373956"/>
    <lineage>
        <taxon>Eukaryota</taxon>
        <taxon>Metazoa</taxon>
        <taxon>Ecdysozoa</taxon>
        <taxon>Arthropoda</taxon>
        <taxon>Crustacea</taxon>
        <taxon>Multicrustacea</taxon>
        <taxon>Malacostraca</taxon>
        <taxon>Eumalacostraca</taxon>
        <taxon>Eucarida</taxon>
        <taxon>Decapoda</taxon>
        <taxon>Pleocyemata</taxon>
        <taxon>Caridea</taxon>
        <taxon>Atyoidea</taxon>
        <taxon>Atyidae</taxon>
        <taxon>Halocaridina</taxon>
    </lineage>
</organism>
<accession>A0AAN8WIQ2</accession>
<evidence type="ECO:0000313" key="1">
    <source>
        <dbReference type="EMBL" id="KAK7028242.1"/>
    </source>
</evidence>
<keyword evidence="2" id="KW-1185">Reference proteome</keyword>
<proteinExistence type="predicted"/>
<comment type="caution">
    <text evidence="1">The sequence shown here is derived from an EMBL/GenBank/DDBJ whole genome shotgun (WGS) entry which is preliminary data.</text>
</comment>
<sequence>MNSVKSGAGLDDIYKPSLWYFYKLAFLRDQELQQDGVSSLDDWEEDGNEGSIDNIQSNDSIDTLARSWAQEFRNVSAEQQIYARKAINDILCEARLGTLLRHSVKINENADVQTRSSTPISDLSSGSNSSTSGLNITLGNIVTTTDASGVRVYTTLLDFFSAPQCRL</sequence>
<dbReference type="EMBL" id="JAXCGZ010022651">
    <property type="protein sequence ID" value="KAK7028242.1"/>
    <property type="molecule type" value="Genomic_DNA"/>
</dbReference>
<dbReference type="AlphaFoldDB" id="A0AAN8WIQ2"/>